<dbReference type="AlphaFoldDB" id="A0A1H0PA52"/>
<dbReference type="EMBL" id="FNJB01000006">
    <property type="protein sequence ID" value="SDP01539.1"/>
    <property type="molecule type" value="Genomic_DNA"/>
</dbReference>
<evidence type="ECO:0000313" key="4">
    <source>
        <dbReference type="Proteomes" id="UP000199651"/>
    </source>
</evidence>
<organism evidence="3 4">
    <name type="scientific">Actinokineospora alba</name>
    <dbReference type="NCBI Taxonomy" id="504798"/>
    <lineage>
        <taxon>Bacteria</taxon>
        <taxon>Bacillati</taxon>
        <taxon>Actinomycetota</taxon>
        <taxon>Actinomycetes</taxon>
        <taxon>Pseudonocardiales</taxon>
        <taxon>Pseudonocardiaceae</taxon>
        <taxon>Actinokineospora</taxon>
    </lineage>
</organism>
<dbReference type="RefSeq" id="WP_091375758.1">
    <property type="nucleotide sequence ID" value="NZ_FNDV01000006.1"/>
</dbReference>
<evidence type="ECO:0000256" key="2">
    <source>
        <dbReference type="SAM" id="SignalP"/>
    </source>
</evidence>
<feature type="region of interest" description="Disordered" evidence="1">
    <location>
        <begin position="21"/>
        <end position="42"/>
    </location>
</feature>
<sequence length="182" mass="18220">MSWIRVIAAAALCASGCAGGQPPVAPPSPAPVAPDTSATDGERRADVVPVGCGESIGASGPVKMTGEFPATTTPDQFTGKVTIIAGTAKITGVTTPGADVYLARDGKIVSVPVPKDLVGRQVDIEPGGSAAFDAPGSARDCATDGQLAPGRYEIYAKIVLTEAEGSSMEATGGPWPLEVIAE</sequence>
<name>A0A1H0PA52_9PSEU</name>
<dbReference type="Proteomes" id="UP000199651">
    <property type="component" value="Unassembled WGS sequence"/>
</dbReference>
<protein>
    <submittedName>
        <fullName evidence="3">Uncharacterized protein</fullName>
    </submittedName>
</protein>
<evidence type="ECO:0000256" key="1">
    <source>
        <dbReference type="SAM" id="MobiDB-lite"/>
    </source>
</evidence>
<keyword evidence="2" id="KW-0732">Signal</keyword>
<accession>A0A1H0PA52</accession>
<feature type="chain" id="PRO_5039082145" evidence="2">
    <location>
        <begin position="21"/>
        <end position="182"/>
    </location>
</feature>
<proteinExistence type="predicted"/>
<feature type="signal peptide" evidence="2">
    <location>
        <begin position="1"/>
        <end position="20"/>
    </location>
</feature>
<keyword evidence="4" id="KW-1185">Reference proteome</keyword>
<evidence type="ECO:0000313" key="3">
    <source>
        <dbReference type="EMBL" id="SDP01539.1"/>
    </source>
</evidence>
<gene>
    <name evidence="3" type="ORF">SAMN05192558_10613</name>
</gene>
<reference evidence="4" key="1">
    <citation type="submission" date="2016-10" db="EMBL/GenBank/DDBJ databases">
        <authorList>
            <person name="Varghese N."/>
            <person name="Submissions S."/>
        </authorList>
    </citation>
    <scope>NUCLEOTIDE SEQUENCE [LARGE SCALE GENOMIC DNA]</scope>
    <source>
        <strain evidence="4">IBRC-M 10655</strain>
    </source>
</reference>
<feature type="compositionally biased region" description="Pro residues" evidence="1">
    <location>
        <begin position="23"/>
        <end position="32"/>
    </location>
</feature>